<dbReference type="SUPFAM" id="SSF53474">
    <property type="entry name" value="alpha/beta-Hydrolases"/>
    <property type="match status" value="1"/>
</dbReference>
<evidence type="ECO:0000313" key="3">
    <source>
        <dbReference type="Proteomes" id="UP000230709"/>
    </source>
</evidence>
<gene>
    <name evidence="2" type="ORF">CQW49_20340</name>
</gene>
<dbReference type="EMBL" id="CP023737">
    <property type="protein sequence ID" value="ATQ69970.1"/>
    <property type="molecule type" value="Genomic_DNA"/>
</dbReference>
<dbReference type="InterPro" id="IPR029058">
    <property type="entry name" value="AB_hydrolase_fold"/>
</dbReference>
<proteinExistence type="predicted"/>
<dbReference type="PANTHER" id="PTHR11614">
    <property type="entry name" value="PHOSPHOLIPASE-RELATED"/>
    <property type="match status" value="1"/>
</dbReference>
<dbReference type="AlphaFoldDB" id="A0A2D2D4N1"/>
<dbReference type="GO" id="GO:0016787">
    <property type="term" value="F:hydrolase activity"/>
    <property type="evidence" value="ECO:0007669"/>
    <property type="project" value="UniProtKB-KW"/>
</dbReference>
<dbReference type="InterPro" id="IPR022742">
    <property type="entry name" value="Hydrolase_4"/>
</dbReference>
<evidence type="ECO:0000259" key="1">
    <source>
        <dbReference type="Pfam" id="PF12146"/>
    </source>
</evidence>
<organism evidence="2 3">
    <name type="scientific">Methylosinus trichosporium (strain ATCC 35070 / NCIMB 11131 / UNIQEM 75 / OB3b)</name>
    <dbReference type="NCBI Taxonomy" id="595536"/>
    <lineage>
        <taxon>Bacteria</taxon>
        <taxon>Pseudomonadati</taxon>
        <taxon>Pseudomonadota</taxon>
        <taxon>Alphaproteobacteria</taxon>
        <taxon>Hyphomicrobiales</taxon>
        <taxon>Methylocystaceae</taxon>
        <taxon>Methylosinus</taxon>
    </lineage>
</organism>
<accession>A0A2D2D4N1</accession>
<feature type="domain" description="Serine aminopeptidase S33" evidence="1">
    <location>
        <begin position="38"/>
        <end position="294"/>
    </location>
</feature>
<protein>
    <submittedName>
        <fullName evidence="2">Alpha/beta hydrolase</fullName>
    </submittedName>
</protein>
<keyword evidence="3" id="KW-1185">Reference proteome</keyword>
<dbReference type="InterPro" id="IPR051044">
    <property type="entry name" value="MAG_DAG_Lipase"/>
</dbReference>
<name>A0A2D2D4N1_METT3</name>
<dbReference type="Gene3D" id="3.40.50.1820">
    <property type="entry name" value="alpha/beta hydrolase"/>
    <property type="match status" value="1"/>
</dbReference>
<reference evidence="3" key="1">
    <citation type="submission" date="2017-10" db="EMBL/GenBank/DDBJ databases">
        <title>Completed PacBio SMRT sequence of Methylosinus trichosporium OB3b reveals presence of a third large plasmid.</title>
        <authorList>
            <person name="Charles T.C."/>
            <person name="Lynch M.D.J."/>
            <person name="Heil J.R."/>
            <person name="Cheng J."/>
        </authorList>
    </citation>
    <scope>NUCLEOTIDE SEQUENCE [LARGE SCALE GENOMIC DNA]</scope>
    <source>
        <strain evidence="3">OB3b</strain>
    </source>
</reference>
<dbReference type="ESTHER" id="mettr-d5qqb3">
    <property type="family name" value="Monoglyceridelipase_lysophospholip"/>
</dbReference>
<dbReference type="Pfam" id="PF12146">
    <property type="entry name" value="Hydrolase_4"/>
    <property type="match status" value="1"/>
</dbReference>
<dbReference type="STRING" id="595536.GCA_000178815_01127"/>
<dbReference type="Proteomes" id="UP000230709">
    <property type="component" value="Chromosome"/>
</dbReference>
<dbReference type="KEGG" id="mtw:CQW49_20340"/>
<sequence>MELVATPHNPVPPGGSVFAIHASDGRALRVATFAPAGEARGTIALFPGRAEFIEKYFETIGELLGRGYHVATMDWRGQGGSERDLADPRKGHIDDFALYQRDLDAFIGETLTLSCPRPWHALAHSMGAAILLDRAHSTRSPFERLILLAPMIDLEGLRFPKGARALADTLDMFGLGAMFVPGGNGKSLFEEPFEGNRLTSDPLRFLRNAESLAAAPHLAIGDPTVGWINAAFRLMKQFSAPEYARAIRAPALLFSCGRDRIVSSRAIERFARSLPVGNLVAIPGARHELLMERDELREQFWAAFDAFVPGESAPAET</sequence>
<keyword evidence="2" id="KW-0378">Hydrolase</keyword>
<dbReference type="RefSeq" id="WP_003611585.1">
    <property type="nucleotide sequence ID" value="NZ_ADVE02000001.1"/>
</dbReference>
<evidence type="ECO:0000313" key="2">
    <source>
        <dbReference type="EMBL" id="ATQ69970.1"/>
    </source>
</evidence>